<evidence type="ECO:0000313" key="3">
    <source>
        <dbReference type="EMBL" id="MBE8712068.1"/>
    </source>
</evidence>
<sequence>MMKKSNSLFGKNIKNFTLAFALIAILALGASCSKSDDAVPEKIYEEENPLALYLQGSGFNAATTNFINSGNYEFGYRFSPKVKGKINAITFKIPDNATNTRVTIWDNATKTVLKTITIPTTTANVEIKTAIEPFQLEANKEYLITYNGNDWYKRNKVDNSDSTYPIASGNISILGYQWIGGSTQTYPTNLSSNYYAGDLSIVFQQMD</sequence>
<dbReference type="InterPro" id="IPR025141">
    <property type="entry name" value="DUF4082"/>
</dbReference>
<name>A0A928UUF9_9SPHI</name>
<evidence type="ECO:0000256" key="1">
    <source>
        <dbReference type="SAM" id="SignalP"/>
    </source>
</evidence>
<keyword evidence="4" id="KW-1185">Reference proteome</keyword>
<comment type="caution">
    <text evidence="3">The sequence shown here is derived from an EMBL/GenBank/DDBJ whole genome shotgun (WGS) entry which is preliminary data.</text>
</comment>
<evidence type="ECO:0000259" key="2">
    <source>
        <dbReference type="Pfam" id="PF13313"/>
    </source>
</evidence>
<dbReference type="AlphaFoldDB" id="A0A928UUF9"/>
<accession>A0A928UUF9</accession>
<dbReference type="PROSITE" id="PS51257">
    <property type="entry name" value="PROKAR_LIPOPROTEIN"/>
    <property type="match status" value="1"/>
</dbReference>
<feature type="domain" description="DUF4082" evidence="2">
    <location>
        <begin position="68"/>
        <end position="195"/>
    </location>
</feature>
<dbReference type="Pfam" id="PF13313">
    <property type="entry name" value="DUF4082"/>
    <property type="match status" value="1"/>
</dbReference>
<dbReference type="EMBL" id="PRDK01000001">
    <property type="protein sequence ID" value="MBE8712068.1"/>
    <property type="molecule type" value="Genomic_DNA"/>
</dbReference>
<organism evidence="3 4">
    <name type="scientific">Sphingobacterium hungaricum</name>
    <dbReference type="NCBI Taxonomy" id="2082723"/>
    <lineage>
        <taxon>Bacteria</taxon>
        <taxon>Pseudomonadati</taxon>
        <taxon>Bacteroidota</taxon>
        <taxon>Sphingobacteriia</taxon>
        <taxon>Sphingobacteriales</taxon>
        <taxon>Sphingobacteriaceae</taxon>
        <taxon>Sphingobacterium</taxon>
    </lineage>
</organism>
<proteinExistence type="predicted"/>
<keyword evidence="1" id="KW-0732">Signal</keyword>
<reference evidence="3" key="1">
    <citation type="submission" date="2018-02" db="EMBL/GenBank/DDBJ databases">
        <authorList>
            <person name="Vasarhelyi B.M."/>
            <person name="Deshmukh S."/>
            <person name="Balint B."/>
            <person name="Kukolya J."/>
        </authorList>
    </citation>
    <scope>NUCLEOTIDE SEQUENCE</scope>
    <source>
        <strain evidence="3">KB22</strain>
    </source>
</reference>
<dbReference type="Proteomes" id="UP000616201">
    <property type="component" value="Unassembled WGS sequence"/>
</dbReference>
<protein>
    <recommendedName>
        <fullName evidence="2">DUF4082 domain-containing protein</fullName>
    </recommendedName>
</protein>
<feature type="chain" id="PRO_5037600930" description="DUF4082 domain-containing protein" evidence="1">
    <location>
        <begin position="30"/>
        <end position="207"/>
    </location>
</feature>
<feature type="signal peptide" evidence="1">
    <location>
        <begin position="1"/>
        <end position="29"/>
    </location>
</feature>
<gene>
    <name evidence="3" type="ORF">C4F49_00020</name>
</gene>
<evidence type="ECO:0000313" key="4">
    <source>
        <dbReference type="Proteomes" id="UP000616201"/>
    </source>
</evidence>